<proteinExistence type="predicted"/>
<dbReference type="PANTHER" id="PTHR40260">
    <property type="entry name" value="BLR8190 PROTEIN"/>
    <property type="match status" value="1"/>
</dbReference>
<dbReference type="SUPFAM" id="SSF54909">
    <property type="entry name" value="Dimeric alpha+beta barrel"/>
    <property type="match status" value="1"/>
</dbReference>
<dbReference type="EMBL" id="ABDF02000083">
    <property type="protein sequence ID" value="EHK19609.1"/>
    <property type="molecule type" value="Genomic_DNA"/>
</dbReference>
<dbReference type="AlphaFoldDB" id="G9N1H9"/>
<dbReference type="HOGENOM" id="CLU_115019_1_2_1"/>
<dbReference type="OrthoDB" id="4892971at2759"/>
<protein>
    <recommendedName>
        <fullName evidence="3">NIPSNAP domain-containing protein</fullName>
    </recommendedName>
</protein>
<evidence type="ECO:0000313" key="1">
    <source>
        <dbReference type="EMBL" id="EHK19609.1"/>
    </source>
</evidence>
<dbReference type="Proteomes" id="UP000007115">
    <property type="component" value="Unassembled WGS sequence"/>
</dbReference>
<evidence type="ECO:0008006" key="3">
    <source>
        <dbReference type="Google" id="ProtNLM"/>
    </source>
</evidence>
<dbReference type="GeneID" id="25788344"/>
<dbReference type="InterPro" id="IPR011008">
    <property type="entry name" value="Dimeric_a/b-barrel"/>
</dbReference>
<sequence length="101" mass="11573">MAVYPSIHNATYDSTFDMDYYNQTQFPWVYSLYKPYGMKGYTITQLDSGAPYSVATLMYFDNADQYHAALAAHLDEIWARVPLFSSEYPISYPGQIISTIV</sequence>
<dbReference type="STRING" id="413071.G9N1H9"/>
<accession>G9N1H9</accession>
<dbReference type="PANTHER" id="PTHR40260:SF2">
    <property type="entry name" value="BLR8190 PROTEIN"/>
    <property type="match status" value="1"/>
</dbReference>
<gene>
    <name evidence="1" type="ORF">TRIVIDRAFT_156226</name>
</gene>
<dbReference type="VEuPathDB" id="FungiDB:TRIVIDRAFT_156226"/>
<name>G9N1H9_HYPVG</name>
<keyword evidence="2" id="KW-1185">Reference proteome</keyword>
<organism evidence="1 2">
    <name type="scientific">Hypocrea virens (strain Gv29-8 / FGSC 10586)</name>
    <name type="common">Gliocladium virens</name>
    <name type="synonym">Trichoderma virens</name>
    <dbReference type="NCBI Taxonomy" id="413071"/>
    <lineage>
        <taxon>Eukaryota</taxon>
        <taxon>Fungi</taxon>
        <taxon>Dikarya</taxon>
        <taxon>Ascomycota</taxon>
        <taxon>Pezizomycotina</taxon>
        <taxon>Sordariomycetes</taxon>
        <taxon>Hypocreomycetidae</taxon>
        <taxon>Hypocreales</taxon>
        <taxon>Hypocreaceae</taxon>
        <taxon>Trichoderma</taxon>
    </lineage>
</organism>
<dbReference type="RefSeq" id="XP_013953805.1">
    <property type="nucleotide sequence ID" value="XM_014098330.1"/>
</dbReference>
<dbReference type="InParanoid" id="G9N1H9"/>
<comment type="caution">
    <text evidence="1">The sequence shown here is derived from an EMBL/GenBank/DDBJ whole genome shotgun (WGS) entry which is preliminary data.</text>
</comment>
<reference evidence="1 2" key="1">
    <citation type="journal article" date="2011" name="Genome Biol.">
        <title>Comparative genome sequence analysis underscores mycoparasitism as the ancestral life style of Trichoderma.</title>
        <authorList>
            <person name="Kubicek C.P."/>
            <person name="Herrera-Estrella A."/>
            <person name="Seidl-Seiboth V."/>
            <person name="Martinez D.A."/>
            <person name="Druzhinina I.S."/>
            <person name="Thon M."/>
            <person name="Zeilinger S."/>
            <person name="Casas-Flores S."/>
            <person name="Horwitz B.A."/>
            <person name="Mukherjee P.K."/>
            <person name="Mukherjee M."/>
            <person name="Kredics L."/>
            <person name="Alcaraz L.D."/>
            <person name="Aerts A."/>
            <person name="Antal Z."/>
            <person name="Atanasova L."/>
            <person name="Cervantes-Badillo M.G."/>
            <person name="Challacombe J."/>
            <person name="Chertkov O."/>
            <person name="McCluskey K."/>
            <person name="Coulpier F."/>
            <person name="Deshpande N."/>
            <person name="von Doehren H."/>
            <person name="Ebbole D.J."/>
            <person name="Esquivel-Naranjo E.U."/>
            <person name="Fekete E."/>
            <person name="Flipphi M."/>
            <person name="Glaser F."/>
            <person name="Gomez-Rodriguez E.Y."/>
            <person name="Gruber S."/>
            <person name="Han C."/>
            <person name="Henrissat B."/>
            <person name="Hermosa R."/>
            <person name="Hernandez-Onate M."/>
            <person name="Karaffa L."/>
            <person name="Kosti I."/>
            <person name="Le Crom S."/>
            <person name="Lindquist E."/>
            <person name="Lucas S."/>
            <person name="Luebeck M."/>
            <person name="Luebeck P.S."/>
            <person name="Margeot A."/>
            <person name="Metz B."/>
            <person name="Misra M."/>
            <person name="Nevalainen H."/>
            <person name="Omann M."/>
            <person name="Packer N."/>
            <person name="Perrone G."/>
            <person name="Uresti-Rivera E.E."/>
            <person name="Salamov A."/>
            <person name="Schmoll M."/>
            <person name="Seiboth B."/>
            <person name="Shapiro H."/>
            <person name="Sukno S."/>
            <person name="Tamayo-Ramos J.A."/>
            <person name="Tisch D."/>
            <person name="Wiest A."/>
            <person name="Wilkinson H.H."/>
            <person name="Zhang M."/>
            <person name="Coutinho P.M."/>
            <person name="Kenerley C.M."/>
            <person name="Monte E."/>
            <person name="Baker S.E."/>
            <person name="Grigoriev I.V."/>
        </authorList>
    </citation>
    <scope>NUCLEOTIDE SEQUENCE [LARGE SCALE GENOMIC DNA]</scope>
    <source>
        <strain evidence="2">Gv29-8 / FGSC 10586</strain>
    </source>
</reference>
<evidence type="ECO:0000313" key="2">
    <source>
        <dbReference type="Proteomes" id="UP000007115"/>
    </source>
</evidence>
<dbReference type="Gene3D" id="3.30.70.100">
    <property type="match status" value="1"/>
</dbReference>